<dbReference type="PANTHER" id="PTHR38340:SF1">
    <property type="entry name" value="S-LAYER PROTEIN"/>
    <property type="match status" value="1"/>
</dbReference>
<dbReference type="SUPFAM" id="SSF55486">
    <property type="entry name" value="Metalloproteases ('zincins'), catalytic domain"/>
    <property type="match status" value="1"/>
</dbReference>
<dbReference type="InterPro" id="IPR050557">
    <property type="entry name" value="RTX_toxin/Mannuronan_C5-epim"/>
</dbReference>
<dbReference type="InterPro" id="IPR001343">
    <property type="entry name" value="Hemolysn_Ca-bd"/>
</dbReference>
<protein>
    <submittedName>
        <fullName evidence="4">Hemolysin-type calcium-binding repeat 2 copies family protein</fullName>
    </submittedName>
</protein>
<dbReference type="CDD" id="cd04277">
    <property type="entry name" value="ZnMc_serralysin_like"/>
    <property type="match status" value="1"/>
</dbReference>
<dbReference type="PROSITE" id="PS00330">
    <property type="entry name" value="HEMOLYSIN_CALCIUM"/>
    <property type="match status" value="5"/>
</dbReference>
<dbReference type="PRINTS" id="PR00313">
    <property type="entry name" value="CABNDNGRPT"/>
</dbReference>
<accession>F4QQE4</accession>
<feature type="region of interest" description="Disordered" evidence="3">
    <location>
        <begin position="1101"/>
        <end position="1131"/>
    </location>
</feature>
<dbReference type="SUPFAM" id="SSF51120">
    <property type="entry name" value="beta-Roll"/>
    <property type="match status" value="7"/>
</dbReference>
<dbReference type="GO" id="GO:0005615">
    <property type="term" value="C:extracellular space"/>
    <property type="evidence" value="ECO:0007669"/>
    <property type="project" value="InterPro"/>
</dbReference>
<gene>
    <name evidence="4" type="ORF">ABI_34520</name>
</gene>
<dbReference type="GO" id="GO:0008237">
    <property type="term" value="F:metallopeptidase activity"/>
    <property type="evidence" value="ECO:0007669"/>
    <property type="project" value="InterPro"/>
</dbReference>
<dbReference type="InterPro" id="IPR034033">
    <property type="entry name" value="Serralysin-like"/>
</dbReference>
<name>F4QQE4_9CAUL</name>
<dbReference type="Gene3D" id="3.40.390.10">
    <property type="entry name" value="Collagenase (Catalytic Domain)"/>
    <property type="match status" value="1"/>
</dbReference>
<dbReference type="PANTHER" id="PTHR38340">
    <property type="entry name" value="S-LAYER PROTEIN"/>
    <property type="match status" value="1"/>
</dbReference>
<proteinExistence type="predicted"/>
<evidence type="ECO:0000313" key="4">
    <source>
        <dbReference type="EMBL" id="EGF90431.1"/>
    </source>
</evidence>
<dbReference type="HOGENOM" id="CLU_248970_0_0_5"/>
<keyword evidence="5" id="KW-1185">Reference proteome</keyword>
<dbReference type="Gene3D" id="2.150.10.10">
    <property type="entry name" value="Serralysin-like metalloprotease, C-terminal"/>
    <property type="match status" value="10"/>
</dbReference>
<organism evidence="4 5">
    <name type="scientific">Asticcacaulis biprosthecium C19</name>
    <dbReference type="NCBI Taxonomy" id="715226"/>
    <lineage>
        <taxon>Bacteria</taxon>
        <taxon>Pseudomonadati</taxon>
        <taxon>Pseudomonadota</taxon>
        <taxon>Alphaproteobacteria</taxon>
        <taxon>Caulobacterales</taxon>
        <taxon>Caulobacteraceae</taxon>
        <taxon>Asticcacaulis</taxon>
    </lineage>
</organism>
<dbReference type="STRING" id="715226.ABI_34520"/>
<dbReference type="GO" id="GO:0005509">
    <property type="term" value="F:calcium ion binding"/>
    <property type="evidence" value="ECO:0007669"/>
    <property type="project" value="InterPro"/>
</dbReference>
<dbReference type="InterPro" id="IPR018511">
    <property type="entry name" value="Hemolysin-typ_Ca-bd_CS"/>
</dbReference>
<reference evidence="5" key="1">
    <citation type="submission" date="2011-03" db="EMBL/GenBank/DDBJ databases">
        <title>Draft genome sequence of Brevundimonas diminuta.</title>
        <authorList>
            <person name="Brown P.J.B."/>
            <person name="Buechlein A."/>
            <person name="Hemmerich C."/>
            <person name="Brun Y.V."/>
        </authorList>
    </citation>
    <scope>NUCLEOTIDE SEQUENCE [LARGE SCALE GENOMIC DNA]</scope>
    <source>
        <strain evidence="5">C19</strain>
    </source>
</reference>
<dbReference type="eggNOG" id="COG2931">
    <property type="taxonomic scope" value="Bacteria"/>
</dbReference>
<evidence type="ECO:0000256" key="3">
    <source>
        <dbReference type="SAM" id="MobiDB-lite"/>
    </source>
</evidence>
<dbReference type="Pfam" id="PF00353">
    <property type="entry name" value="HemolysinCabind"/>
    <property type="match status" value="13"/>
</dbReference>
<dbReference type="EMBL" id="GL883079">
    <property type="protein sequence ID" value="EGF90431.1"/>
    <property type="molecule type" value="Genomic_DNA"/>
</dbReference>
<evidence type="ECO:0000256" key="1">
    <source>
        <dbReference type="ARBA" id="ARBA00004613"/>
    </source>
</evidence>
<comment type="subcellular location">
    <subcellularLocation>
        <location evidence="1">Secreted</location>
    </subcellularLocation>
</comment>
<dbReference type="Proteomes" id="UP000006512">
    <property type="component" value="Unassembled WGS sequence"/>
</dbReference>
<dbReference type="InterPro" id="IPR011049">
    <property type="entry name" value="Serralysin-like_metalloprot_C"/>
</dbReference>
<keyword evidence="2" id="KW-0964">Secreted</keyword>
<evidence type="ECO:0000256" key="2">
    <source>
        <dbReference type="ARBA" id="ARBA00022525"/>
    </source>
</evidence>
<dbReference type="InterPro" id="IPR024079">
    <property type="entry name" value="MetalloPept_cat_dom_sf"/>
</dbReference>
<sequence length="1439" mass="148178">MASALWTYVYDPTDGRYEFSHDQDIDAVLIGSRWDITNLTFSFPVSGSVYQPGYDSPGFVTNHIAFNAMQQTAVRLLLGQVAGFTLLSFTEITETSNTHAVLRFSQTSDSGVPTAEGRFPGPDVGDGDVWVGTSTDQLAYTVPQSGNWGMDMLLHETGHTMGLKHGHSDYTDFDLTIDGHVSTFMPGPRYGTQALPTDHDSSAYSVMTYRSDPGNVMMTPQSSLYDMAQTYMQNDIAALQYLYGANFNVNATDSVYTFDTSTGEMFINGVGQGIPTRPDGDVGKIFRTIWDGGGNDTYNLSNSFRNQTVDLNPGGWTIFNDRQLADLRGGDPDVTVNAPGNFANARLYNFDTRSLIENVTTGAGHDTIYGNTARNHIQAGGGDDLVYGGDGWDTLEGGFSNDTLEGGDGYDRLNGGDGQDSLIGGTGDDTILGGDGTDTLDGGGGDDVLRGETGGGGSARGGTGNDTYYMSGGYIFELPGEGLDVLFAEDNADLDDNVETLYLIGDGNYRGIGNASHNLIVGNAGNNRLDGGEGNDTLQGGSGNDELIAGGILGTGLLEGEAGDDILRSSGMGDYYGGEGNDTIWAGFSFVGTEYLYGEEGFDILNASVTPLNYSFDFFSGLSNWASQRLSGFEGIITGVGLDHIVGDDEANMIETGGGDDTLNGGYGDDTLIGGEGGDIIVAGQGGDGADWVDGGEGNDVITTSGVGDYFGGGGNDTIRAGMDGNGIEFVDGGEGVDLLDLGLTIHDYVLNLATGAVASNPDETFVGFELVFTGSGHDSITGSDGYNIIATGSGNDTVDGGAGFDDLDGGDGLDTLDYSSAGVTLAGMVVDLSLATLTKGGQTEYVLNFENVIGAAANETYFGTVDGNRLDGGIGVDVLRGGLGDDTYVVDNSNDKVFEAAGEGTDALYTSVSYMLTGRYIETVFMTGGDAIAVTGNSLNDIIVGNSAANTLTGLAGADLLDGGAGGDLLIGGSGNDTFSVDSAGDVVVENASEGIDIVEAFASVTLGDNVENLRFWGTANLNGIGNALGNVMTGNSGNNRLDGGAGDDTYYVQNVGDNVVEANGNGTDTVYASVSYSLSGRYVESLILTGVQAIDATGNSNANNLTGNGGNNRLDGGAGHDRLNGGAGTDTLIGGSGNDSFVVDQAGDIVTEVSQGGIDTVETATSYTLGDNIENIVLMGLDDVNAVGNAMNNRLTGNAGINFLEGGLGDDTYVVDNVFDVAAEAANAGIDLVLSSVSFVLGPETENLTLTGTAAISGTGNAMNNVLTGNGGANVLSGGLGNDTYYVQNSNDNVIEGGGAGSDLIFSSVSYGLNGRYVERLILTGSADIDAFGNSNGNSLTGNDGNNHLNGKGGADNLTGGLGSDIFVFEASNGRDKVLDFQTADVDLIDISAHTGGVANFDLLRQNGADAVIDLGGGNMITVINVTTDVLVSYVIW</sequence>
<evidence type="ECO:0000313" key="5">
    <source>
        <dbReference type="Proteomes" id="UP000006512"/>
    </source>
</evidence>
<feature type="compositionally biased region" description="Low complexity" evidence="3">
    <location>
        <begin position="1101"/>
        <end position="1117"/>
    </location>
</feature>